<keyword evidence="3" id="KW-1185">Reference proteome</keyword>
<dbReference type="AlphaFoldDB" id="A0A3Q1FTD0"/>
<accession>A0A3Q1FTD0</accession>
<reference evidence="2" key="1">
    <citation type="submission" date="2025-08" db="UniProtKB">
        <authorList>
            <consortium name="Ensembl"/>
        </authorList>
    </citation>
    <scope>IDENTIFICATION</scope>
</reference>
<dbReference type="Proteomes" id="UP000257200">
    <property type="component" value="Unplaced"/>
</dbReference>
<evidence type="ECO:0000313" key="3">
    <source>
        <dbReference type="Proteomes" id="UP000257200"/>
    </source>
</evidence>
<feature type="region of interest" description="Disordered" evidence="1">
    <location>
        <begin position="9"/>
        <end position="34"/>
    </location>
</feature>
<dbReference type="InParanoid" id="A0A3Q1FTD0"/>
<sequence>MALLRIVSIGCSAPPQDDERQQQKSAQTTASSARVGIVEQDRMRLETCPHVDTGQSARRRRWLSFPSLMPSIPNLHVIVFISFACF</sequence>
<dbReference type="Ensembl" id="ENSAPOT00000016041.1">
    <property type="protein sequence ID" value="ENSAPOP00000021526.1"/>
    <property type="gene ID" value="ENSAPOG00000000046.1"/>
</dbReference>
<protein>
    <submittedName>
        <fullName evidence="2">Uncharacterized protein</fullName>
    </submittedName>
</protein>
<evidence type="ECO:0000256" key="1">
    <source>
        <dbReference type="SAM" id="MobiDB-lite"/>
    </source>
</evidence>
<organism evidence="2 3">
    <name type="scientific">Acanthochromis polyacanthus</name>
    <name type="common">spiny chromis</name>
    <dbReference type="NCBI Taxonomy" id="80966"/>
    <lineage>
        <taxon>Eukaryota</taxon>
        <taxon>Metazoa</taxon>
        <taxon>Chordata</taxon>
        <taxon>Craniata</taxon>
        <taxon>Vertebrata</taxon>
        <taxon>Euteleostomi</taxon>
        <taxon>Actinopterygii</taxon>
        <taxon>Neopterygii</taxon>
        <taxon>Teleostei</taxon>
        <taxon>Neoteleostei</taxon>
        <taxon>Acanthomorphata</taxon>
        <taxon>Ovalentaria</taxon>
        <taxon>Pomacentridae</taxon>
        <taxon>Acanthochromis</taxon>
    </lineage>
</organism>
<evidence type="ECO:0000313" key="2">
    <source>
        <dbReference type="Ensembl" id="ENSAPOP00000021526.1"/>
    </source>
</evidence>
<name>A0A3Q1FTD0_9TELE</name>
<proteinExistence type="predicted"/>
<feature type="compositionally biased region" description="Low complexity" evidence="1">
    <location>
        <begin position="23"/>
        <end position="33"/>
    </location>
</feature>
<reference evidence="2" key="2">
    <citation type="submission" date="2025-09" db="UniProtKB">
        <authorList>
            <consortium name="Ensembl"/>
        </authorList>
    </citation>
    <scope>IDENTIFICATION</scope>
</reference>